<comment type="catalytic activity">
    <reaction evidence="1 6 7">
        <text>Endonucleolytic cleavage to 5'-phosphomonoester.</text>
        <dbReference type="EC" id="3.1.26.4"/>
    </reaction>
</comment>
<dbReference type="GO" id="GO:0043137">
    <property type="term" value="P:DNA replication, removal of RNA primer"/>
    <property type="evidence" value="ECO:0007669"/>
    <property type="project" value="TreeGrafter"/>
</dbReference>
<dbReference type="Pfam" id="PF01351">
    <property type="entry name" value="RNase_HII"/>
    <property type="match status" value="1"/>
</dbReference>
<feature type="region of interest" description="Disordered" evidence="8">
    <location>
        <begin position="551"/>
        <end position="573"/>
    </location>
</feature>
<proteinExistence type="inferred from homology"/>
<dbReference type="Proteomes" id="UP000183567">
    <property type="component" value="Unassembled WGS sequence"/>
</dbReference>
<dbReference type="PANTHER" id="PTHR10954:SF7">
    <property type="entry name" value="RIBONUCLEASE H2 SUBUNIT A"/>
    <property type="match status" value="1"/>
</dbReference>
<feature type="binding site" evidence="6">
    <location>
        <position position="42"/>
    </location>
    <ligand>
        <name>a divalent metal cation</name>
        <dbReference type="ChEBI" id="CHEBI:60240"/>
    </ligand>
</feature>
<feature type="binding site" evidence="6">
    <location>
        <position position="41"/>
    </location>
    <ligand>
        <name>a divalent metal cation</name>
        <dbReference type="ChEBI" id="CHEBI:60240"/>
    </ligand>
</feature>
<dbReference type="InterPro" id="IPR036397">
    <property type="entry name" value="RNaseH_sf"/>
</dbReference>
<reference evidence="10 11" key="1">
    <citation type="submission" date="2016-03" db="EMBL/GenBank/DDBJ databases">
        <title>Comparative genomics of the ectomycorrhizal sister species Rhizopogon vinicolor and Rhizopogon vesiculosus (Basidiomycota: Boletales) reveals a divergence of the mating type B locus.</title>
        <authorList>
            <person name="Mujic A.B."/>
            <person name="Kuo A."/>
            <person name="Tritt A."/>
            <person name="Lipzen A."/>
            <person name="Chen C."/>
            <person name="Johnson J."/>
            <person name="Sharma A."/>
            <person name="Barry K."/>
            <person name="Grigoriev I.V."/>
            <person name="Spatafora J.W."/>
        </authorList>
    </citation>
    <scope>NUCLEOTIDE SEQUENCE [LARGE SCALE GENOMIC DNA]</scope>
    <source>
        <strain evidence="10 11">AM-OR11-056</strain>
    </source>
</reference>
<keyword evidence="2 6" id="KW-0540">Nuclease</keyword>
<gene>
    <name evidence="10" type="ORF">AZE42_03394</name>
</gene>
<evidence type="ECO:0000256" key="4">
    <source>
        <dbReference type="ARBA" id="ARBA00022759"/>
    </source>
</evidence>
<keyword evidence="5 6" id="KW-0378">Hydrolase</keyword>
<dbReference type="OrthoDB" id="7462577at2759"/>
<evidence type="ECO:0000256" key="7">
    <source>
        <dbReference type="RuleBase" id="RU003515"/>
    </source>
</evidence>
<accession>A0A1J8QKU8</accession>
<dbReference type="PANTHER" id="PTHR10954">
    <property type="entry name" value="RIBONUCLEASE H2 SUBUNIT A"/>
    <property type="match status" value="1"/>
</dbReference>
<keyword evidence="3 6" id="KW-0479">Metal-binding</keyword>
<dbReference type="Gene3D" id="1.10.10.460">
    <property type="entry name" value="Ribonuclease hii. Domain 2"/>
    <property type="match status" value="1"/>
</dbReference>
<evidence type="ECO:0000256" key="2">
    <source>
        <dbReference type="ARBA" id="ARBA00022722"/>
    </source>
</evidence>
<dbReference type="InterPro" id="IPR012337">
    <property type="entry name" value="RNaseH-like_sf"/>
</dbReference>
<dbReference type="InterPro" id="IPR024567">
    <property type="entry name" value="RNase_HII/HIII_dom"/>
</dbReference>
<dbReference type="GO" id="GO:0006298">
    <property type="term" value="P:mismatch repair"/>
    <property type="evidence" value="ECO:0007669"/>
    <property type="project" value="TreeGrafter"/>
</dbReference>
<dbReference type="Gene3D" id="3.30.420.10">
    <property type="entry name" value="Ribonuclease H-like superfamily/Ribonuclease H"/>
    <property type="match status" value="1"/>
</dbReference>
<dbReference type="EC" id="3.1.26.4" evidence="7"/>
<dbReference type="CDD" id="cd07181">
    <property type="entry name" value="RNase_HII_eukaryota_like"/>
    <property type="match status" value="1"/>
</dbReference>
<evidence type="ECO:0000256" key="8">
    <source>
        <dbReference type="SAM" id="MobiDB-lite"/>
    </source>
</evidence>
<evidence type="ECO:0000313" key="10">
    <source>
        <dbReference type="EMBL" id="OJA12412.1"/>
    </source>
</evidence>
<dbReference type="GO" id="GO:0003723">
    <property type="term" value="F:RNA binding"/>
    <property type="evidence" value="ECO:0007669"/>
    <property type="project" value="UniProtKB-UniRule"/>
</dbReference>
<feature type="domain" description="RNase H type-2" evidence="9">
    <location>
        <begin position="35"/>
        <end position="263"/>
    </location>
</feature>
<dbReference type="GO" id="GO:0046872">
    <property type="term" value="F:metal ion binding"/>
    <property type="evidence" value="ECO:0007669"/>
    <property type="project" value="UniProtKB-KW"/>
</dbReference>
<evidence type="ECO:0000256" key="1">
    <source>
        <dbReference type="ARBA" id="ARBA00000077"/>
    </source>
</evidence>
<comment type="function">
    <text evidence="7">Endonuclease that specifically degrades the RNA of RNA-DNA hybrids.</text>
</comment>
<organism evidence="10 11">
    <name type="scientific">Rhizopogon vesiculosus</name>
    <dbReference type="NCBI Taxonomy" id="180088"/>
    <lineage>
        <taxon>Eukaryota</taxon>
        <taxon>Fungi</taxon>
        <taxon>Dikarya</taxon>
        <taxon>Basidiomycota</taxon>
        <taxon>Agaricomycotina</taxon>
        <taxon>Agaricomycetes</taxon>
        <taxon>Agaricomycetidae</taxon>
        <taxon>Boletales</taxon>
        <taxon>Suillineae</taxon>
        <taxon>Rhizopogonaceae</taxon>
        <taxon>Rhizopogon</taxon>
    </lineage>
</organism>
<keyword evidence="4 6" id="KW-0255">Endonuclease</keyword>
<dbReference type="STRING" id="180088.A0A1J8QKU8"/>
<name>A0A1J8QKU8_9AGAM</name>
<dbReference type="InterPro" id="IPR001352">
    <property type="entry name" value="RNase_HII/HIII"/>
</dbReference>
<dbReference type="GO" id="GO:0004523">
    <property type="term" value="F:RNA-DNA hybrid ribonuclease activity"/>
    <property type="evidence" value="ECO:0007669"/>
    <property type="project" value="UniProtKB-UniRule"/>
</dbReference>
<evidence type="ECO:0000256" key="3">
    <source>
        <dbReference type="ARBA" id="ARBA00022723"/>
    </source>
</evidence>
<comment type="caution">
    <text evidence="10">The sequence shown here is derived from an EMBL/GenBank/DDBJ whole genome shotgun (WGS) entry which is preliminary data.</text>
</comment>
<dbReference type="GO" id="GO:0032299">
    <property type="term" value="C:ribonuclease H2 complex"/>
    <property type="evidence" value="ECO:0007669"/>
    <property type="project" value="TreeGrafter"/>
</dbReference>
<comment type="cofactor">
    <cofactor evidence="6">
        <name>Mn(2+)</name>
        <dbReference type="ChEBI" id="CHEBI:29035"/>
    </cofactor>
    <cofactor evidence="6">
        <name>Mg(2+)</name>
        <dbReference type="ChEBI" id="CHEBI:18420"/>
    </cofactor>
    <text evidence="6">Manganese or magnesium. Binds 1 divalent metal ion per monomer in the absence of substrate. May bind a second metal ion after substrate binding.</text>
</comment>
<dbReference type="PROSITE" id="PS51975">
    <property type="entry name" value="RNASE_H_2"/>
    <property type="match status" value="1"/>
</dbReference>
<keyword evidence="11" id="KW-1185">Reference proteome</keyword>
<evidence type="ECO:0000256" key="6">
    <source>
        <dbReference type="PROSITE-ProRule" id="PRU01319"/>
    </source>
</evidence>
<feature type="compositionally biased region" description="Polar residues" evidence="8">
    <location>
        <begin position="564"/>
        <end position="573"/>
    </location>
</feature>
<comment type="similarity">
    <text evidence="7">Belongs to the RNase HII family.</text>
</comment>
<sequence>MTQSDCTEIPSAPGPSTLLTDSYTYHSPTPTAPGPYILGVDEAGRGPVLGPLVYGVAYCPASWKTDLEKLGFAGKDNFSSVKLYHDTSHNLGWSVRVISPQAISAGMLRVPPTNLNKQSQDATVLLIREVLQRGLQLSEVYVDALGNTTTYEAYLSAQFPGISFTVTTKADSKFKIVGAASVAAKVTRDACVDGWTFEELLEEDNTTRTGNEWNRGFGSGYPSDPKTKTWIKASVDPTFGFPTLTMDYQYMRDLQHNTIFPANMSSALFAFLLFLYKSLSLITGLFRAFFDLFTGAGRTSESDSPGTSVKIYFTPASSRRPKGLKSLVLPHSVALRRLEDVECRIAETTPSQLVSSYSESAYSTDPELGHCNVVSFWESPPRFHILTGRLQSPTPWASPASSLVLSQHSPESVSCSSWPSVWNTGHSNKKSLPRDADLSVSPSSVSLQLWTGSPQGNQSLSSVRLNCSYSPSAGGNYSHIAPYFNGDPSVASVNNTFDVPVYVSPPPANVECSVVSDAADESQEQEISTLATKRSTVIYDPAILFTLRPTYSARTPGHGERTSQRFTPSTTSASPVSLVSEWSPSGLFANPVRCTSSSSPCSPPHSKSLSEPCFTSVSDLSSIVETSGIHPDSVPLDPVWSAGLLTKSLVPETVSCPDVSGSIGAAIAESEVNVS</sequence>
<evidence type="ECO:0000256" key="5">
    <source>
        <dbReference type="ARBA" id="ARBA00022801"/>
    </source>
</evidence>
<dbReference type="SUPFAM" id="SSF53098">
    <property type="entry name" value="Ribonuclease H-like"/>
    <property type="match status" value="1"/>
</dbReference>
<evidence type="ECO:0000313" key="11">
    <source>
        <dbReference type="Proteomes" id="UP000183567"/>
    </source>
</evidence>
<feature type="binding site" evidence="6">
    <location>
        <position position="143"/>
    </location>
    <ligand>
        <name>a divalent metal cation</name>
        <dbReference type="ChEBI" id="CHEBI:60240"/>
    </ligand>
</feature>
<evidence type="ECO:0000259" key="9">
    <source>
        <dbReference type="PROSITE" id="PS51975"/>
    </source>
</evidence>
<dbReference type="AlphaFoldDB" id="A0A1J8QKU8"/>
<protein>
    <recommendedName>
        <fullName evidence="7">Ribonuclease</fullName>
        <ecNumber evidence="7">3.1.26.4</ecNumber>
    </recommendedName>
</protein>
<dbReference type="EMBL" id="LVVM01004668">
    <property type="protein sequence ID" value="OJA12412.1"/>
    <property type="molecule type" value="Genomic_DNA"/>
</dbReference>
<dbReference type="InterPro" id="IPR023160">
    <property type="entry name" value="RNase_HII_hlx-loop-hlx_cap_dom"/>
</dbReference>